<evidence type="ECO:0000256" key="7">
    <source>
        <dbReference type="ARBA" id="ARBA00023136"/>
    </source>
</evidence>
<keyword evidence="6 8" id="KW-1133">Transmembrane helix</keyword>
<keyword evidence="10" id="KW-1185">Reference proteome</keyword>
<keyword evidence="4 8" id="KW-1003">Cell membrane</keyword>
<evidence type="ECO:0000256" key="5">
    <source>
        <dbReference type="ARBA" id="ARBA00022692"/>
    </source>
</evidence>
<reference evidence="9 10" key="1">
    <citation type="submission" date="2019-07" db="EMBL/GenBank/DDBJ databases">
        <title>Litoreibacter alkalisoli sp. nov., isolated from saline-alkaline soil.</title>
        <authorList>
            <person name="Wang S."/>
            <person name="Xu L."/>
            <person name="Xing Y.-T."/>
            <person name="Sun J.-Q."/>
        </authorList>
    </citation>
    <scope>NUCLEOTIDE SEQUENCE [LARGE SCALE GENOMIC DNA]</scope>
    <source>
        <strain evidence="9 10">LN3S51</strain>
    </source>
</reference>
<dbReference type="OrthoDB" id="9800873at2"/>
<dbReference type="Proteomes" id="UP000318483">
    <property type="component" value="Chromosome"/>
</dbReference>
<keyword evidence="3" id="KW-0813">Transport</keyword>
<dbReference type="InterPro" id="IPR052017">
    <property type="entry name" value="TSUP"/>
</dbReference>
<dbReference type="Pfam" id="PF01925">
    <property type="entry name" value="TauE"/>
    <property type="match status" value="1"/>
</dbReference>
<dbReference type="EMBL" id="CP042261">
    <property type="protein sequence ID" value="QDY68200.1"/>
    <property type="molecule type" value="Genomic_DNA"/>
</dbReference>
<dbReference type="PANTHER" id="PTHR30269">
    <property type="entry name" value="TRANSMEMBRANE PROTEIN YFCA"/>
    <property type="match status" value="1"/>
</dbReference>
<keyword evidence="5 8" id="KW-0812">Transmembrane</keyword>
<gene>
    <name evidence="9" type="ORF">FPZ52_00160</name>
</gene>
<comment type="subcellular location">
    <subcellularLocation>
        <location evidence="1 8">Cell membrane</location>
        <topology evidence="1 8">Multi-pass membrane protein</topology>
    </subcellularLocation>
</comment>
<feature type="transmembrane region" description="Helical" evidence="8">
    <location>
        <begin position="82"/>
        <end position="101"/>
    </location>
</feature>
<evidence type="ECO:0000256" key="3">
    <source>
        <dbReference type="ARBA" id="ARBA00022448"/>
    </source>
</evidence>
<keyword evidence="7 8" id="KW-0472">Membrane</keyword>
<evidence type="ECO:0000256" key="1">
    <source>
        <dbReference type="ARBA" id="ARBA00004651"/>
    </source>
</evidence>
<name>A0A5B8J1V1_9RHOB</name>
<evidence type="ECO:0000313" key="10">
    <source>
        <dbReference type="Proteomes" id="UP000318483"/>
    </source>
</evidence>
<sequence>MSGTILSDPIQFWLACITVTIIASFVKGAVGFAMPMIMISGLASFLPGDVALGVLIIPTLLANAIQALRGGVRDAWRVVREYWRYLGAILFFISCSAQLVSVLPQHLLLLGIGVPITVFAITQLVGWAIPKPARDHGRIEWIIGSIAGFIGGMSGVWGPPTVAYLTAIDAPKAEAIRVQGVIYGAGAVALALAHTQSGVLNAQTLPLSAAMVIPMLVGMWAGFRVQDRLNQVRFRRAMLVVLVVAGANLIRRGLAGF</sequence>
<feature type="transmembrane region" description="Helical" evidence="8">
    <location>
        <begin position="205"/>
        <end position="225"/>
    </location>
</feature>
<feature type="transmembrane region" description="Helical" evidence="8">
    <location>
        <begin position="237"/>
        <end position="254"/>
    </location>
</feature>
<feature type="transmembrane region" description="Helical" evidence="8">
    <location>
        <begin position="12"/>
        <end position="38"/>
    </location>
</feature>
<evidence type="ECO:0000313" key="9">
    <source>
        <dbReference type="EMBL" id="QDY68200.1"/>
    </source>
</evidence>
<dbReference type="AlphaFoldDB" id="A0A5B8J1V1"/>
<dbReference type="RefSeq" id="WP_146362595.1">
    <property type="nucleotide sequence ID" value="NZ_CP042261.1"/>
</dbReference>
<accession>A0A5B8J1V1</accession>
<dbReference type="PANTHER" id="PTHR30269:SF32">
    <property type="entry name" value="MEMBRANE TRANSPORTER PROTEIN-RELATED"/>
    <property type="match status" value="1"/>
</dbReference>
<dbReference type="KEGG" id="lit:FPZ52_00160"/>
<feature type="transmembrane region" description="Helical" evidence="8">
    <location>
        <begin position="50"/>
        <end position="70"/>
    </location>
</feature>
<evidence type="ECO:0000256" key="6">
    <source>
        <dbReference type="ARBA" id="ARBA00022989"/>
    </source>
</evidence>
<evidence type="ECO:0000256" key="4">
    <source>
        <dbReference type="ARBA" id="ARBA00022475"/>
    </source>
</evidence>
<evidence type="ECO:0000256" key="2">
    <source>
        <dbReference type="ARBA" id="ARBA00009142"/>
    </source>
</evidence>
<feature type="transmembrane region" description="Helical" evidence="8">
    <location>
        <begin position="141"/>
        <end position="158"/>
    </location>
</feature>
<evidence type="ECO:0000256" key="8">
    <source>
        <dbReference type="RuleBase" id="RU363041"/>
    </source>
</evidence>
<dbReference type="InterPro" id="IPR002781">
    <property type="entry name" value="TM_pro_TauE-like"/>
</dbReference>
<comment type="similarity">
    <text evidence="2 8">Belongs to the 4-toluene sulfonate uptake permease (TSUP) (TC 2.A.102) family.</text>
</comment>
<organism evidence="9 10">
    <name type="scientific">Qingshengfaniella alkalisoli</name>
    <dbReference type="NCBI Taxonomy" id="2599296"/>
    <lineage>
        <taxon>Bacteria</taxon>
        <taxon>Pseudomonadati</taxon>
        <taxon>Pseudomonadota</taxon>
        <taxon>Alphaproteobacteria</taxon>
        <taxon>Rhodobacterales</taxon>
        <taxon>Paracoccaceae</taxon>
        <taxon>Qingshengfaniella</taxon>
    </lineage>
</organism>
<feature type="transmembrane region" description="Helical" evidence="8">
    <location>
        <begin position="107"/>
        <end position="129"/>
    </location>
</feature>
<dbReference type="GO" id="GO:0005886">
    <property type="term" value="C:plasma membrane"/>
    <property type="evidence" value="ECO:0007669"/>
    <property type="project" value="UniProtKB-SubCell"/>
</dbReference>
<protein>
    <recommendedName>
        <fullName evidence="8">Probable membrane transporter protein</fullName>
    </recommendedName>
</protein>
<proteinExistence type="inferred from homology"/>